<dbReference type="RefSeq" id="WP_012875555.1">
    <property type="nucleotide sequence ID" value="NC_013525.1"/>
</dbReference>
<proteinExistence type="predicted"/>
<dbReference type="EMBL" id="CP001825">
    <property type="protein sequence ID" value="ACZ42521.1"/>
    <property type="molecule type" value="Genomic_DNA"/>
</dbReference>
<organism evidence="1 2">
    <name type="scientific">Thermobaculum terrenum (strain ATCC BAA-798 / CCMEE 7001 / YNP1)</name>
    <dbReference type="NCBI Taxonomy" id="525904"/>
    <lineage>
        <taxon>Bacteria</taxon>
        <taxon>Bacillati</taxon>
        <taxon>Chloroflexota</taxon>
        <taxon>Chloroflexia</taxon>
        <taxon>Candidatus Thermobaculales</taxon>
        <taxon>Candidatus Thermobaculaceae</taxon>
        <taxon>Thermobaculum</taxon>
    </lineage>
</organism>
<dbReference type="eggNOG" id="ENOG5033AE2">
    <property type="taxonomic scope" value="Bacteria"/>
</dbReference>
<dbReference type="STRING" id="525904.Tter_1615"/>
<evidence type="ECO:0000313" key="1">
    <source>
        <dbReference type="EMBL" id="ACZ42521.1"/>
    </source>
</evidence>
<reference evidence="2" key="1">
    <citation type="journal article" date="2010" name="Stand. Genomic Sci.">
        <title>Complete genome sequence of 'Thermobaculum terrenum' type strain (YNP1).</title>
        <authorList>
            <person name="Kiss H."/>
            <person name="Cleland D."/>
            <person name="Lapidus A."/>
            <person name="Lucas S."/>
            <person name="Glavina Del Rio T."/>
            <person name="Nolan M."/>
            <person name="Tice H."/>
            <person name="Han C."/>
            <person name="Goodwin L."/>
            <person name="Pitluck S."/>
            <person name="Liolios K."/>
            <person name="Ivanova N."/>
            <person name="Mavromatis K."/>
            <person name="Ovchinnikova G."/>
            <person name="Pati A."/>
            <person name="Chen A."/>
            <person name="Palaniappan K."/>
            <person name="Land M."/>
            <person name="Hauser L."/>
            <person name="Chang Y."/>
            <person name="Jeffries C."/>
            <person name="Lu M."/>
            <person name="Brettin T."/>
            <person name="Detter J."/>
            <person name="Goker M."/>
            <person name="Tindall B."/>
            <person name="Beck B."/>
            <person name="McDermott T."/>
            <person name="Woyke T."/>
            <person name="Bristow J."/>
            <person name="Eisen J."/>
            <person name="Markowitz V."/>
            <person name="Hugenholtz P."/>
            <person name="Kyrpides N."/>
            <person name="Klenk H."/>
            <person name="Cheng J."/>
        </authorList>
    </citation>
    <scope>NUCLEOTIDE SEQUENCE [LARGE SCALE GENOMIC DNA]</scope>
    <source>
        <strain evidence="2">ATCC BAA-798 / YNP1</strain>
    </source>
</reference>
<keyword evidence="2" id="KW-1185">Reference proteome</keyword>
<dbReference type="Proteomes" id="UP000000323">
    <property type="component" value="Chromosome 1"/>
</dbReference>
<name>D1CCK6_THET1</name>
<dbReference type="HOGENOM" id="CLU_1805270_0_0_0"/>
<evidence type="ECO:0008006" key="3">
    <source>
        <dbReference type="Google" id="ProtNLM"/>
    </source>
</evidence>
<protein>
    <recommendedName>
        <fullName evidence="3">Cell division protein FtsL</fullName>
    </recommendedName>
</protein>
<dbReference type="AlphaFoldDB" id="D1CCK6"/>
<dbReference type="KEGG" id="ttr:Tter_1615"/>
<sequence>MAVISSRSRTFNPRPITAAKVKRRRFPMYFEMDSASMFIGGVTLLALTCLLYLVQTTRVSVLGYQIQQVQAQQAEAQRETDNLIYQISLKQSLPEIERYAREKLKMRPIREYKYLPVNVRPEDLKSGDHVEEQQLPGGLDVHD</sequence>
<accession>D1CCK6</accession>
<evidence type="ECO:0000313" key="2">
    <source>
        <dbReference type="Proteomes" id="UP000000323"/>
    </source>
</evidence>
<gene>
    <name evidence="1" type="ordered locus">Tter_1615</name>
</gene>